<dbReference type="Proteomes" id="UP001143856">
    <property type="component" value="Unassembled WGS sequence"/>
</dbReference>
<comment type="caution">
    <text evidence="1">The sequence shown here is derived from an EMBL/GenBank/DDBJ whole genome shotgun (WGS) entry which is preliminary data.</text>
</comment>
<accession>A0ACC1PS22</accession>
<evidence type="ECO:0000313" key="2">
    <source>
        <dbReference type="Proteomes" id="UP001143856"/>
    </source>
</evidence>
<name>A0ACC1PS22_9PEZI</name>
<sequence>MHPVPDKQTVLDRLLLPMEEATHPWSASRSLPFHMPLLRVWDMDSGSLPEEVGRMMARAPEMRLADKHSRRDSLSIHIDYSIWIETPYISFTTSDTRIEWLVKTRTDKNSRGAQMLTVIDPDNRLRNGLPIIGVKAEMQHYGIQDPYNKHGEYYVHEYLCLWQVTTAEIIGHWKWSDLAEDKNWYRNIILRVYDKFVEVAATNSTGDTIVESKTGQPAKDSLGGLPSDFAKLSGKSIHLR</sequence>
<evidence type="ECO:0000313" key="1">
    <source>
        <dbReference type="EMBL" id="KAJ2998950.1"/>
    </source>
</evidence>
<dbReference type="EMBL" id="JAPDGR010000011">
    <property type="protein sequence ID" value="KAJ2998950.1"/>
    <property type="molecule type" value="Genomic_DNA"/>
</dbReference>
<organism evidence="1 2">
    <name type="scientific">Xylaria curta</name>
    <dbReference type="NCBI Taxonomy" id="42375"/>
    <lineage>
        <taxon>Eukaryota</taxon>
        <taxon>Fungi</taxon>
        <taxon>Dikarya</taxon>
        <taxon>Ascomycota</taxon>
        <taxon>Pezizomycotina</taxon>
        <taxon>Sordariomycetes</taxon>
        <taxon>Xylariomycetidae</taxon>
        <taxon>Xylariales</taxon>
        <taxon>Xylariaceae</taxon>
        <taxon>Xylaria</taxon>
    </lineage>
</organism>
<gene>
    <name evidence="1" type="ORF">NUW58_g154</name>
</gene>
<protein>
    <submittedName>
        <fullName evidence="1">Uncharacterized protein</fullName>
    </submittedName>
</protein>
<proteinExistence type="predicted"/>
<keyword evidence="2" id="KW-1185">Reference proteome</keyword>
<reference evidence="1" key="1">
    <citation type="submission" date="2022-10" db="EMBL/GenBank/DDBJ databases">
        <title>Genome Sequence of Xylaria curta.</title>
        <authorList>
            <person name="Buettner E."/>
        </authorList>
    </citation>
    <scope>NUCLEOTIDE SEQUENCE</scope>
    <source>
        <strain evidence="1">Babe10</strain>
    </source>
</reference>